<feature type="region of interest" description="Disordered" evidence="1">
    <location>
        <begin position="217"/>
        <end position="265"/>
    </location>
</feature>
<feature type="region of interest" description="Disordered" evidence="1">
    <location>
        <begin position="367"/>
        <end position="389"/>
    </location>
</feature>
<dbReference type="AlphaFoldDB" id="A0A6A5YUK4"/>
<sequence>MLSHLHSHTLTRPVSSDGSIKRVPIPPAKLPKKMNVPVVLIREFGSSAPGSRIAPKRAQNYETMVDRIYEIFHRSPEKYSVHLHFAGSDCVGQISESVWNVAGYFGEKFVDSGQKITVYAHFVRKQKDGGPATASTRSFGSNVSSPVQVPGHMPPLSMKETLAATNRAVSAVPTIKPVQSSSGEALRRQRSKIELPPSGTRAEPLCIEEEPDIIKSIEKNPIEEDVTKVRDATKSPTPLEKSKKRSAPPSYSEPPPPYKKHATTSEKIRTIDDISGRHIKEYGVIIGRAAGEICRDLYRRPLVYGHLTREKDPKLYAFTSARFVNDNYRKKGDKQIQLQYVDFIPDFQDFDTDDERIQAIRDAIMARRKQKEEDEKDHYYRGGLHKSRG</sequence>
<evidence type="ECO:0000256" key="1">
    <source>
        <dbReference type="SAM" id="MobiDB-lite"/>
    </source>
</evidence>
<proteinExistence type="predicted"/>
<accession>A0A6A5YUK4</accession>
<evidence type="ECO:0000313" key="2">
    <source>
        <dbReference type="EMBL" id="KAF2109831.1"/>
    </source>
</evidence>
<reference evidence="2" key="1">
    <citation type="journal article" date="2020" name="Stud. Mycol.">
        <title>101 Dothideomycetes genomes: a test case for predicting lifestyles and emergence of pathogens.</title>
        <authorList>
            <person name="Haridas S."/>
            <person name="Albert R."/>
            <person name="Binder M."/>
            <person name="Bloem J."/>
            <person name="Labutti K."/>
            <person name="Salamov A."/>
            <person name="Andreopoulos B."/>
            <person name="Baker S."/>
            <person name="Barry K."/>
            <person name="Bills G."/>
            <person name="Bluhm B."/>
            <person name="Cannon C."/>
            <person name="Castanera R."/>
            <person name="Culley D."/>
            <person name="Daum C."/>
            <person name="Ezra D."/>
            <person name="Gonzalez J."/>
            <person name="Henrissat B."/>
            <person name="Kuo A."/>
            <person name="Liang C."/>
            <person name="Lipzen A."/>
            <person name="Lutzoni F."/>
            <person name="Magnuson J."/>
            <person name="Mondo S."/>
            <person name="Nolan M."/>
            <person name="Ohm R."/>
            <person name="Pangilinan J."/>
            <person name="Park H.-J."/>
            <person name="Ramirez L."/>
            <person name="Alfaro M."/>
            <person name="Sun H."/>
            <person name="Tritt A."/>
            <person name="Yoshinaga Y."/>
            <person name="Zwiers L.-H."/>
            <person name="Turgeon B."/>
            <person name="Goodwin S."/>
            <person name="Spatafora J."/>
            <person name="Crous P."/>
            <person name="Grigoriev I."/>
        </authorList>
    </citation>
    <scope>NUCLEOTIDE SEQUENCE</scope>
    <source>
        <strain evidence="2">CBS 627.86</strain>
    </source>
</reference>
<keyword evidence="3" id="KW-1185">Reference proteome</keyword>
<feature type="region of interest" description="Disordered" evidence="1">
    <location>
        <begin position="180"/>
        <end position="202"/>
    </location>
</feature>
<gene>
    <name evidence="2" type="ORF">BDV96DRAFT_226637</name>
</gene>
<dbReference type="EMBL" id="ML977340">
    <property type="protein sequence ID" value="KAF2109831.1"/>
    <property type="molecule type" value="Genomic_DNA"/>
</dbReference>
<feature type="compositionally biased region" description="Basic and acidic residues" evidence="1">
    <location>
        <begin position="370"/>
        <end position="380"/>
    </location>
</feature>
<protein>
    <submittedName>
        <fullName evidence="2">Uncharacterized protein</fullName>
    </submittedName>
</protein>
<organism evidence="2 3">
    <name type="scientific">Lophiotrema nucula</name>
    <dbReference type="NCBI Taxonomy" id="690887"/>
    <lineage>
        <taxon>Eukaryota</taxon>
        <taxon>Fungi</taxon>
        <taxon>Dikarya</taxon>
        <taxon>Ascomycota</taxon>
        <taxon>Pezizomycotina</taxon>
        <taxon>Dothideomycetes</taxon>
        <taxon>Pleosporomycetidae</taxon>
        <taxon>Pleosporales</taxon>
        <taxon>Lophiotremataceae</taxon>
        <taxon>Lophiotrema</taxon>
    </lineage>
</organism>
<evidence type="ECO:0000313" key="3">
    <source>
        <dbReference type="Proteomes" id="UP000799770"/>
    </source>
</evidence>
<dbReference type="Proteomes" id="UP000799770">
    <property type="component" value="Unassembled WGS sequence"/>
</dbReference>
<feature type="compositionally biased region" description="Basic and acidic residues" evidence="1">
    <location>
        <begin position="217"/>
        <end position="233"/>
    </location>
</feature>
<feature type="region of interest" description="Disordered" evidence="1">
    <location>
        <begin position="1"/>
        <end position="22"/>
    </location>
</feature>
<name>A0A6A5YUK4_9PLEO</name>